<dbReference type="EMBL" id="FMJE01000002">
    <property type="protein sequence ID" value="SCM78475.1"/>
    <property type="molecule type" value="Genomic_DNA"/>
</dbReference>
<dbReference type="EMBL" id="FMJE01000002">
    <property type="protein sequence ID" value="SCM78480.1"/>
    <property type="molecule type" value="Genomic_DNA"/>
</dbReference>
<reference evidence="2" key="1">
    <citation type="submission" date="2016-08" db="EMBL/GenBank/DDBJ databases">
        <authorList>
            <person name="Seilhamer J.J."/>
        </authorList>
    </citation>
    <scope>NUCLEOTIDE SEQUENCE</scope>
    <source>
        <strain evidence="2">86</strain>
    </source>
</reference>
<proteinExistence type="predicted"/>
<dbReference type="AlphaFoldDB" id="A0A212LLR9"/>
<name>A0A212LLR9_9FIRM</name>
<protein>
    <submittedName>
        <fullName evidence="2">Uncharacterized protein</fullName>
    </submittedName>
</protein>
<evidence type="ECO:0000313" key="1">
    <source>
        <dbReference type="EMBL" id="SCM78475.1"/>
    </source>
</evidence>
<evidence type="ECO:0000313" key="2">
    <source>
        <dbReference type="EMBL" id="SCM78480.1"/>
    </source>
</evidence>
<organism evidence="2">
    <name type="scientific">uncultured Sporomusa sp</name>
    <dbReference type="NCBI Taxonomy" id="307249"/>
    <lineage>
        <taxon>Bacteria</taxon>
        <taxon>Bacillati</taxon>
        <taxon>Bacillota</taxon>
        <taxon>Negativicutes</taxon>
        <taxon>Selenomonadales</taxon>
        <taxon>Sporomusaceae</taxon>
        <taxon>Sporomusa</taxon>
        <taxon>environmental samples</taxon>
    </lineage>
</organism>
<sequence length="76" mass="8387">MFSKVNQKVRVSPTELGSFFPTILIDGSKGTSDCAKMLISYGSKGTFILLLKSKCNKIKPIGLETEILSYQKNDLN</sequence>
<gene>
    <name evidence="1" type="ORF">KL86SPO_20057</name>
    <name evidence="2" type="ORF">KL86SPO_20060</name>
</gene>
<accession>A0A212LLR9</accession>